<reference evidence="1 2" key="1">
    <citation type="submission" date="2022-12" db="EMBL/GenBank/DDBJ databases">
        <title>Metagenome assembled genome from gulf of manar.</title>
        <authorList>
            <person name="Kohli P."/>
            <person name="Pk S."/>
            <person name="Venkata Ramana C."/>
            <person name="Sasikala C."/>
        </authorList>
    </citation>
    <scope>NUCLEOTIDE SEQUENCE [LARGE SCALE GENOMIC DNA]</scope>
    <source>
        <strain evidence="1">JB008</strain>
    </source>
</reference>
<sequence length="254" mass="29698">MERNTFMSKKVFFLYPHSVIQQGLVRELVANEYAVYLVSNHKRFREVLRDFDEPIVFINIDENLDPDQWREYISEIKSSDDNNAKIGVLTYNEDKDLAKTYLMDLGIQCGFIKLKLGLDQSRSIILKTLEANEAKGRRKYLRIDCWQLPNTELNMKFGDELCSGRIRDISSVGLAFMFDKERVLEKHTMLKDIQLKLRGKIARVSGPVIGERETPEGTIYVILFNQDTDSATRSRIHSFMYETLQEEINRIMLR</sequence>
<protein>
    <submittedName>
        <fullName evidence="1">PilZ domain-containing protein</fullName>
    </submittedName>
</protein>
<gene>
    <name evidence="1" type="ORF">PQJ61_05600</name>
</gene>
<evidence type="ECO:0000313" key="1">
    <source>
        <dbReference type="EMBL" id="MDC7226219.1"/>
    </source>
</evidence>
<organism evidence="1 2">
    <name type="scientific">Candidatus Thalassospirochaeta sargassi</name>
    <dbReference type="NCBI Taxonomy" id="3119039"/>
    <lineage>
        <taxon>Bacteria</taxon>
        <taxon>Pseudomonadati</taxon>
        <taxon>Spirochaetota</taxon>
        <taxon>Spirochaetia</taxon>
        <taxon>Spirochaetales</taxon>
        <taxon>Spirochaetaceae</taxon>
        <taxon>Candidatus Thalassospirochaeta</taxon>
    </lineage>
</organism>
<dbReference type="AlphaFoldDB" id="A0AAJ1MNA0"/>
<dbReference type="Proteomes" id="UP001221217">
    <property type="component" value="Unassembled WGS sequence"/>
</dbReference>
<name>A0AAJ1MNA0_9SPIO</name>
<proteinExistence type="predicted"/>
<comment type="caution">
    <text evidence="1">The sequence shown here is derived from an EMBL/GenBank/DDBJ whole genome shotgun (WGS) entry which is preliminary data.</text>
</comment>
<evidence type="ECO:0000313" key="2">
    <source>
        <dbReference type="Proteomes" id="UP001221217"/>
    </source>
</evidence>
<dbReference type="EMBL" id="JAQQAL010000011">
    <property type="protein sequence ID" value="MDC7226219.1"/>
    <property type="molecule type" value="Genomic_DNA"/>
</dbReference>
<accession>A0AAJ1MNA0</accession>